<keyword evidence="1" id="KW-1185">Reference proteome</keyword>
<evidence type="ECO:0000313" key="2">
    <source>
        <dbReference type="WBParaSite" id="Hba_10234"/>
    </source>
</evidence>
<sequence>MHPREQLHLLQNEMRKSLLSNGMSICKLQSGYLSHIQIGLIIILLQYTKILARVSFSIEILVILQNTLSIDV</sequence>
<accession>A0A1I7WYH8</accession>
<organism evidence="1 2">
    <name type="scientific">Heterorhabditis bacteriophora</name>
    <name type="common">Entomopathogenic nematode worm</name>
    <dbReference type="NCBI Taxonomy" id="37862"/>
    <lineage>
        <taxon>Eukaryota</taxon>
        <taxon>Metazoa</taxon>
        <taxon>Ecdysozoa</taxon>
        <taxon>Nematoda</taxon>
        <taxon>Chromadorea</taxon>
        <taxon>Rhabditida</taxon>
        <taxon>Rhabditina</taxon>
        <taxon>Rhabditomorpha</taxon>
        <taxon>Strongyloidea</taxon>
        <taxon>Heterorhabditidae</taxon>
        <taxon>Heterorhabditis</taxon>
    </lineage>
</organism>
<name>A0A1I7WYH8_HETBA</name>
<evidence type="ECO:0000313" key="1">
    <source>
        <dbReference type="Proteomes" id="UP000095283"/>
    </source>
</evidence>
<reference evidence="2" key="1">
    <citation type="submission" date="2016-11" db="UniProtKB">
        <authorList>
            <consortium name="WormBaseParasite"/>
        </authorList>
    </citation>
    <scope>IDENTIFICATION</scope>
</reference>
<proteinExistence type="predicted"/>
<dbReference type="WBParaSite" id="Hba_10234">
    <property type="protein sequence ID" value="Hba_10234"/>
    <property type="gene ID" value="Hba_10234"/>
</dbReference>
<protein>
    <submittedName>
        <fullName evidence="2">Ovule protein</fullName>
    </submittedName>
</protein>
<dbReference type="AlphaFoldDB" id="A0A1I7WYH8"/>
<dbReference type="Proteomes" id="UP000095283">
    <property type="component" value="Unplaced"/>
</dbReference>